<gene>
    <name evidence="3" type="ORF">ACFP1Z_31445</name>
</gene>
<dbReference type="Gene3D" id="3.30.450.40">
    <property type="match status" value="1"/>
</dbReference>
<dbReference type="Gene3D" id="1.10.10.2840">
    <property type="entry name" value="PucR C-terminal helix-turn-helix domain"/>
    <property type="match status" value="1"/>
</dbReference>
<comment type="caution">
    <text evidence="3">The sequence shown here is derived from an EMBL/GenBank/DDBJ whole genome shotgun (WGS) entry which is preliminary data.</text>
</comment>
<dbReference type="Pfam" id="PF13185">
    <property type="entry name" value="GAF_2"/>
    <property type="match status" value="1"/>
</dbReference>
<evidence type="ECO:0000313" key="3">
    <source>
        <dbReference type="EMBL" id="MFC5724676.1"/>
    </source>
</evidence>
<dbReference type="Pfam" id="PF13556">
    <property type="entry name" value="HTH_30"/>
    <property type="match status" value="1"/>
</dbReference>
<keyword evidence="4" id="KW-1185">Reference proteome</keyword>
<dbReference type="InterPro" id="IPR025736">
    <property type="entry name" value="PucR_C-HTH_dom"/>
</dbReference>
<name>A0ABW0Z7L5_9ACTN</name>
<evidence type="ECO:0000256" key="1">
    <source>
        <dbReference type="ARBA" id="ARBA00006754"/>
    </source>
</evidence>
<evidence type="ECO:0000259" key="2">
    <source>
        <dbReference type="SMART" id="SM00065"/>
    </source>
</evidence>
<organism evidence="3 4">
    <name type="scientific">Streptomyces gamaensis</name>
    <dbReference type="NCBI Taxonomy" id="1763542"/>
    <lineage>
        <taxon>Bacteria</taxon>
        <taxon>Bacillati</taxon>
        <taxon>Actinomycetota</taxon>
        <taxon>Actinomycetes</taxon>
        <taxon>Kitasatosporales</taxon>
        <taxon>Streptomycetaceae</taxon>
        <taxon>Streptomyces</taxon>
    </lineage>
</organism>
<dbReference type="InterPro" id="IPR029016">
    <property type="entry name" value="GAF-like_dom_sf"/>
</dbReference>
<dbReference type="InterPro" id="IPR042070">
    <property type="entry name" value="PucR_C-HTH_sf"/>
</dbReference>
<dbReference type="RefSeq" id="WP_390321143.1">
    <property type="nucleotide sequence ID" value="NZ_JBHSPB010000032.1"/>
</dbReference>
<feature type="domain" description="GAF" evidence="2">
    <location>
        <begin position="74"/>
        <end position="222"/>
    </location>
</feature>
<dbReference type="SMART" id="SM00065">
    <property type="entry name" value="GAF"/>
    <property type="match status" value="1"/>
</dbReference>
<reference evidence="4" key="1">
    <citation type="journal article" date="2019" name="Int. J. Syst. Evol. Microbiol.">
        <title>The Global Catalogue of Microorganisms (GCM) 10K type strain sequencing project: providing services to taxonomists for standard genome sequencing and annotation.</title>
        <authorList>
            <consortium name="The Broad Institute Genomics Platform"/>
            <consortium name="The Broad Institute Genome Sequencing Center for Infectious Disease"/>
            <person name="Wu L."/>
            <person name="Ma J."/>
        </authorList>
    </citation>
    <scope>NUCLEOTIDE SEQUENCE [LARGE SCALE GENOMIC DNA]</scope>
    <source>
        <strain evidence="4">CGMCC 4.7304</strain>
    </source>
</reference>
<evidence type="ECO:0000313" key="4">
    <source>
        <dbReference type="Proteomes" id="UP001596083"/>
    </source>
</evidence>
<dbReference type="EMBL" id="JBHSPB010000032">
    <property type="protein sequence ID" value="MFC5724676.1"/>
    <property type="molecule type" value="Genomic_DNA"/>
</dbReference>
<dbReference type="InterPro" id="IPR051448">
    <property type="entry name" value="CdaR-like_regulators"/>
</dbReference>
<proteinExistence type="inferred from homology"/>
<dbReference type="PANTHER" id="PTHR33744">
    <property type="entry name" value="CARBOHYDRATE DIACID REGULATOR"/>
    <property type="match status" value="1"/>
</dbReference>
<dbReference type="SUPFAM" id="SSF55781">
    <property type="entry name" value="GAF domain-like"/>
    <property type="match status" value="1"/>
</dbReference>
<dbReference type="Pfam" id="PF17853">
    <property type="entry name" value="GGDEF_2"/>
    <property type="match status" value="1"/>
</dbReference>
<dbReference type="InterPro" id="IPR003018">
    <property type="entry name" value="GAF"/>
</dbReference>
<protein>
    <submittedName>
        <fullName evidence="3">Helix-turn-helix domain-containing protein</fullName>
    </submittedName>
</protein>
<accession>A0ABW0Z7L5</accession>
<comment type="similarity">
    <text evidence="1">Belongs to the CdaR family.</text>
</comment>
<dbReference type="PANTHER" id="PTHR33744:SF1">
    <property type="entry name" value="DNA-BINDING TRANSCRIPTIONAL ACTIVATOR ADER"/>
    <property type="match status" value="1"/>
</dbReference>
<dbReference type="Proteomes" id="UP001596083">
    <property type="component" value="Unassembled WGS sequence"/>
</dbReference>
<sequence>MDDSWLDLLLAGASAETIDRHRDGLLRGGADATRVDREASAVLRLKSRLDERRRRASELAALNDIAALLAGVRQPSELLPEITTQSRRLLGVDLAYIGLVRGDSVVLEVASGALTPHLRGLRAPRTAGMLGAVITRGEAIWTSDYSTESAFVHDSYDAVAAAERFQALLGVPLVVRDEVIGALFVCKRRERQFTEEEITLLSAMASHAAIAIDNAAALERYQNTAERLAAANEELARTLAWDRQLTGVVLRGGGVDGLVHEIAQAATGDIAFVDARDGVPPDLADRLPELPSLLASLLDQQPEHGFAVVPLDGGAGLARAVVAGRLVVGVMVLVGGEDTDHDRLLLDRAAPVLALAVVGERAVAEATRLSRDALVVDLLLRPEPDPAALRQRMRNAGLEPSTRYCLVAVEPGEDRQRARGEIDALGLPAGTVIAADGPRLVAVVPTGDPEALARTGRTGGRLATVTAGIAGPTTGPADFHHRYRDAVATLDALLTLGRTGTVVTADELGIYRVLLSHTGRDQLRAQLEESLGAVLREQERRSVPLLPTLKAYLDHGGRAAPAAKELGIHVNTLYQRLAVLDRLLGPTWRDAPRSLDLHMLLRVHPEQLGG</sequence>
<dbReference type="InterPro" id="IPR041522">
    <property type="entry name" value="CdaR_GGDEF"/>
</dbReference>